<dbReference type="Proteomes" id="UP000294919">
    <property type="component" value="Unassembled WGS sequence"/>
</dbReference>
<dbReference type="InterPro" id="IPR049238">
    <property type="entry name" value="DUF6873"/>
</dbReference>
<feature type="domain" description="DUF6873" evidence="1">
    <location>
        <begin position="20"/>
        <end position="247"/>
    </location>
</feature>
<dbReference type="OrthoDB" id="1753686at2"/>
<proteinExistence type="predicted"/>
<organism evidence="2 3">
    <name type="scientific">Marinisporobacter balticus</name>
    <dbReference type="NCBI Taxonomy" id="2018667"/>
    <lineage>
        <taxon>Bacteria</taxon>
        <taxon>Bacillati</taxon>
        <taxon>Bacillota</taxon>
        <taxon>Clostridia</taxon>
        <taxon>Peptostreptococcales</taxon>
        <taxon>Thermotaleaceae</taxon>
        <taxon>Marinisporobacter</taxon>
    </lineage>
</organism>
<protein>
    <recommendedName>
        <fullName evidence="1">DUF6873 domain-containing protein</fullName>
    </recommendedName>
</protein>
<evidence type="ECO:0000313" key="3">
    <source>
        <dbReference type="Proteomes" id="UP000294919"/>
    </source>
</evidence>
<keyword evidence="3" id="KW-1185">Reference proteome</keyword>
<dbReference type="EMBL" id="SLWV01000015">
    <property type="protein sequence ID" value="TCO73670.1"/>
    <property type="molecule type" value="Genomic_DNA"/>
</dbReference>
<evidence type="ECO:0000259" key="1">
    <source>
        <dbReference type="Pfam" id="PF21778"/>
    </source>
</evidence>
<evidence type="ECO:0000313" key="2">
    <source>
        <dbReference type="EMBL" id="TCO73670.1"/>
    </source>
</evidence>
<dbReference type="AlphaFoldDB" id="A0A4V2SB04"/>
<gene>
    <name evidence="2" type="ORF">EV214_11561</name>
</gene>
<dbReference type="Pfam" id="PF21778">
    <property type="entry name" value="DUF6873"/>
    <property type="match status" value="1"/>
</dbReference>
<dbReference type="RefSeq" id="WP_132245856.1">
    <property type="nucleotide sequence ID" value="NZ_SLWV01000015.1"/>
</dbReference>
<accession>A0A4V2SB04</accession>
<reference evidence="2 3" key="1">
    <citation type="submission" date="2019-03" db="EMBL/GenBank/DDBJ databases">
        <title>Genomic Encyclopedia of Type Strains, Phase IV (KMG-IV): sequencing the most valuable type-strain genomes for metagenomic binning, comparative biology and taxonomic classification.</title>
        <authorList>
            <person name="Goeker M."/>
        </authorList>
    </citation>
    <scope>NUCLEOTIDE SEQUENCE [LARGE SCALE GENOMIC DNA]</scope>
    <source>
        <strain evidence="2 3">DSM 102940</strain>
    </source>
</reference>
<sequence>MKNKWIDQPFLPQNNVTGVIVDGRVSKALTNNLYQMGIHIVKTPFCRELYEGIAYHPDILVHPINGKNIVLAPNVYQKLKASIESYGLNVIKGETVLKRNYPENIAYNIARVSNYAIHNLKYTDKLTLKLLEENDVTCIHVKQGYSKCSICVVDEAAIITSDRGIGKAIGKYGIDALIISPGYIDLLGLDYGFIGGISGLVGKKILAFSGLLCYHPDYRRILKFLEEHQVKPIFLENRKPIDIGSIIPFLEMAY</sequence>
<name>A0A4V2SB04_9FIRM</name>
<comment type="caution">
    <text evidence="2">The sequence shown here is derived from an EMBL/GenBank/DDBJ whole genome shotgun (WGS) entry which is preliminary data.</text>
</comment>